<dbReference type="Pfam" id="PF05791">
    <property type="entry name" value="Bacillus_HBL"/>
    <property type="match status" value="1"/>
</dbReference>
<accession>A0A9X7AXX9</accession>
<dbReference type="Proteomes" id="UP000225910">
    <property type="component" value="Unassembled WGS sequence"/>
</dbReference>
<reference evidence="2 3" key="1">
    <citation type="submission" date="2017-09" db="EMBL/GenBank/DDBJ databases">
        <title>Large-scale bioinformatics analysis of Bacillus genomes uncovers conserved roles of natural products in bacterial physiology.</title>
        <authorList>
            <consortium name="Agbiome Team Llc"/>
            <person name="Bleich R.M."/>
            <person name="Grubbs K.J."/>
            <person name="Santa Maria K.C."/>
            <person name="Allen S.E."/>
            <person name="Farag S."/>
            <person name="Shank E.A."/>
            <person name="Bowers A."/>
        </authorList>
    </citation>
    <scope>NUCLEOTIDE SEQUENCE [LARGE SCALE GENOMIC DNA]</scope>
    <source>
        <strain evidence="2 3">AFS064137</strain>
    </source>
</reference>
<evidence type="ECO:0000313" key="3">
    <source>
        <dbReference type="Proteomes" id="UP000225910"/>
    </source>
</evidence>
<evidence type="ECO:0000313" key="2">
    <source>
        <dbReference type="EMBL" id="PFT87596.1"/>
    </source>
</evidence>
<dbReference type="CDD" id="cd21116">
    <property type="entry name" value="ClyA-like"/>
    <property type="match status" value="1"/>
</dbReference>
<feature type="chain" id="PRO_5040971729" evidence="1">
    <location>
        <begin position="26"/>
        <end position="249"/>
    </location>
</feature>
<dbReference type="GO" id="GO:0016020">
    <property type="term" value="C:membrane"/>
    <property type="evidence" value="ECO:0007669"/>
    <property type="project" value="InterPro"/>
</dbReference>
<dbReference type="AlphaFoldDB" id="A0A9X7AXX9"/>
<dbReference type="SUPFAM" id="SSF58100">
    <property type="entry name" value="Bacterial hemolysins"/>
    <property type="match status" value="1"/>
</dbReference>
<sequence>MKLLTKFLVIFSLGFMCLHPTISHAASTFIPNVDKEMDMLVSKRTRLYTAINDTKGILDASLIGKMNTQSNIVYDSVTQWQNDIKPKINPTVDNILNYNVTFYSKYNEITQAASKKDMQMVLQLLKQIQGDITGKQSNVALFLNDFNNFNSKIIDSTREFQAFTNTVQAAKVARQNTIDSLYNAGAQNTSQGREAIQKVAVELHMVDTLHFQLATHLQVFQGSNGWIPSPGLLGPLEKFTTNLYKLQAK</sequence>
<dbReference type="EMBL" id="NVCU01000180">
    <property type="protein sequence ID" value="PFT87596.1"/>
    <property type="molecule type" value="Genomic_DNA"/>
</dbReference>
<feature type="signal peptide" evidence="1">
    <location>
        <begin position="1"/>
        <end position="25"/>
    </location>
</feature>
<dbReference type="InterPro" id="IPR008414">
    <property type="entry name" value="HBL"/>
</dbReference>
<comment type="caution">
    <text evidence="2">The sequence shown here is derived from an EMBL/GenBank/DDBJ whole genome shotgun (WGS) entry which is preliminary data.</text>
</comment>
<name>A0A9X7AXX9_BACTU</name>
<protein>
    <submittedName>
        <fullName evidence="2">Uncharacterized protein</fullName>
    </submittedName>
</protein>
<dbReference type="RefSeq" id="WP_176545663.1">
    <property type="nucleotide sequence ID" value="NZ_NVCU01000180.1"/>
</dbReference>
<dbReference type="PANTHER" id="PTHR38443">
    <property type="match status" value="1"/>
</dbReference>
<dbReference type="InterPro" id="IPR052785">
    <property type="entry name" value="Enterotoxin_cmpnt"/>
</dbReference>
<gene>
    <name evidence="2" type="ORF">COK81_19970</name>
</gene>
<evidence type="ECO:0000256" key="1">
    <source>
        <dbReference type="SAM" id="SignalP"/>
    </source>
</evidence>
<proteinExistence type="predicted"/>
<dbReference type="Gene3D" id="1.20.1170.10">
    <property type="match status" value="1"/>
</dbReference>
<dbReference type="PANTHER" id="PTHR38443:SF2">
    <property type="entry name" value="NON-HEMOLYTIC ENTEROTOXIN LYTIC COMPONENT L1"/>
    <property type="match status" value="1"/>
</dbReference>
<organism evidence="2 3">
    <name type="scientific">Bacillus thuringiensis</name>
    <dbReference type="NCBI Taxonomy" id="1428"/>
    <lineage>
        <taxon>Bacteria</taxon>
        <taxon>Bacillati</taxon>
        <taxon>Bacillota</taxon>
        <taxon>Bacilli</taxon>
        <taxon>Bacillales</taxon>
        <taxon>Bacillaceae</taxon>
        <taxon>Bacillus</taxon>
        <taxon>Bacillus cereus group</taxon>
    </lineage>
</organism>
<feature type="non-terminal residue" evidence="2">
    <location>
        <position position="249"/>
    </location>
</feature>
<keyword evidence="1" id="KW-0732">Signal</keyword>